<keyword evidence="3" id="KW-0378">Hydrolase</keyword>
<dbReference type="InterPro" id="IPR008201">
    <property type="entry name" value="HepT-like"/>
</dbReference>
<evidence type="ECO:0000256" key="4">
    <source>
        <dbReference type="ARBA" id="ARBA00024207"/>
    </source>
</evidence>
<protein>
    <recommendedName>
        <fullName evidence="7">DUF86 domain-containing protein</fullName>
    </recommendedName>
</protein>
<dbReference type="GO" id="GO:0110001">
    <property type="term" value="C:toxin-antitoxin complex"/>
    <property type="evidence" value="ECO:0007669"/>
    <property type="project" value="InterPro"/>
</dbReference>
<dbReference type="EMBL" id="NBVN01000005">
    <property type="protein sequence ID" value="PUA31944.1"/>
    <property type="molecule type" value="Genomic_DNA"/>
</dbReference>
<sequence>MLRNSVVIIDRGYYEELVKEVENLLKEYGELRELSIKEWLYSQDPASVDISIIKRGFEFVRSEVEFLKEQILEKPVDEVKNSPILSRVLERSYQLIVEALADIARHITSSMGWGPCFTASECFKRIAEKNVIPEQLVEELIKRMKVRNIIIHRYLDVDYEELYKDTHKLISLTHEFEEHIVKFLRNLK</sequence>
<comment type="caution">
    <text evidence="5">The sequence shown here is derived from an EMBL/GenBank/DDBJ whole genome shotgun (WGS) entry which is preliminary data.</text>
</comment>
<dbReference type="GO" id="GO:0016787">
    <property type="term" value="F:hydrolase activity"/>
    <property type="evidence" value="ECO:0007669"/>
    <property type="project" value="UniProtKB-KW"/>
</dbReference>
<dbReference type="GO" id="GO:0004540">
    <property type="term" value="F:RNA nuclease activity"/>
    <property type="evidence" value="ECO:0007669"/>
    <property type="project" value="InterPro"/>
</dbReference>
<comment type="similarity">
    <text evidence="4">Belongs to the HepT RNase toxin family.</text>
</comment>
<organism evidence="5 6">
    <name type="scientific">Zestosphaera tikiterensis</name>
    <dbReference type="NCBI Taxonomy" id="1973259"/>
    <lineage>
        <taxon>Archaea</taxon>
        <taxon>Thermoproteota</taxon>
        <taxon>Thermoprotei</taxon>
        <taxon>Desulfurococcales</taxon>
        <taxon>Desulfurococcaceae</taxon>
        <taxon>Zestosphaera</taxon>
    </lineage>
</organism>
<dbReference type="NCBIfam" id="NF047751">
    <property type="entry name" value="HepT_toxin"/>
    <property type="match status" value="1"/>
</dbReference>
<gene>
    <name evidence="5" type="ORF">B7O98_08130</name>
</gene>
<dbReference type="InterPro" id="IPR052379">
    <property type="entry name" value="Type_VII_TA_RNase"/>
</dbReference>
<evidence type="ECO:0000256" key="2">
    <source>
        <dbReference type="ARBA" id="ARBA00022722"/>
    </source>
</evidence>
<evidence type="ECO:0000313" key="6">
    <source>
        <dbReference type="Proteomes" id="UP000244093"/>
    </source>
</evidence>
<dbReference type="Proteomes" id="UP000244093">
    <property type="component" value="Unassembled WGS sequence"/>
</dbReference>
<dbReference type="SUPFAM" id="SSF81593">
    <property type="entry name" value="Nucleotidyltransferase substrate binding subunit/domain"/>
    <property type="match status" value="1"/>
</dbReference>
<reference evidence="5 6" key="1">
    <citation type="journal article" date="2018" name="Syst. Appl. Microbiol.">
        <title>A new symbiotic nanoarchaeote (Candidatus Nanoclepta minutus) and its host (Zestosphaera tikiterensis gen. nov., sp. nov.) from a New Zealand hot spring.</title>
        <authorList>
            <person name="St John E."/>
            <person name="Liu Y."/>
            <person name="Podar M."/>
            <person name="Stott M.B."/>
            <person name="Meneghin J."/>
            <person name="Chen Z."/>
            <person name="Lagutin K."/>
            <person name="Mitchell K."/>
            <person name="Reysenbach A.L."/>
        </authorList>
    </citation>
    <scope>NUCLEOTIDE SEQUENCE [LARGE SCALE GENOMIC DNA]</scope>
    <source>
        <strain evidence="5">NZ3</strain>
    </source>
</reference>
<dbReference type="InterPro" id="IPR037038">
    <property type="entry name" value="HepT-like_sf"/>
</dbReference>
<dbReference type="Pfam" id="PF01934">
    <property type="entry name" value="HepT-like"/>
    <property type="match status" value="1"/>
</dbReference>
<keyword evidence="1" id="KW-1277">Toxin-antitoxin system</keyword>
<dbReference type="PANTHER" id="PTHR33397:SF5">
    <property type="entry name" value="RNASE YUTE-RELATED"/>
    <property type="match status" value="1"/>
</dbReference>
<dbReference type="PANTHER" id="PTHR33397">
    <property type="entry name" value="UPF0331 PROTEIN YUTE"/>
    <property type="match status" value="1"/>
</dbReference>
<name>A0A2R7Y351_9CREN</name>
<accession>A0A2R7Y351</accession>
<evidence type="ECO:0000256" key="3">
    <source>
        <dbReference type="ARBA" id="ARBA00022801"/>
    </source>
</evidence>
<proteinExistence type="inferred from homology"/>
<dbReference type="AlphaFoldDB" id="A0A2R7Y351"/>
<evidence type="ECO:0008006" key="7">
    <source>
        <dbReference type="Google" id="ProtNLM"/>
    </source>
</evidence>
<keyword evidence="2" id="KW-0540">Nuclease</keyword>
<evidence type="ECO:0000256" key="1">
    <source>
        <dbReference type="ARBA" id="ARBA00022649"/>
    </source>
</evidence>
<evidence type="ECO:0000313" key="5">
    <source>
        <dbReference type="EMBL" id="PUA31944.1"/>
    </source>
</evidence>
<dbReference type="Gene3D" id="1.20.120.580">
    <property type="entry name" value="bsu32300-like"/>
    <property type="match status" value="1"/>
</dbReference>